<keyword evidence="1" id="KW-0175">Coiled coil</keyword>
<dbReference type="PROSITE" id="PS51257">
    <property type="entry name" value="PROKAR_LIPOPROTEIN"/>
    <property type="match status" value="1"/>
</dbReference>
<dbReference type="PROSITE" id="PS50883">
    <property type="entry name" value="EAL"/>
    <property type="match status" value="1"/>
</dbReference>
<feature type="transmembrane region" description="Helical" evidence="2">
    <location>
        <begin position="48"/>
        <end position="67"/>
    </location>
</feature>
<dbReference type="PANTHER" id="PTHR44757:SF2">
    <property type="entry name" value="BIOFILM ARCHITECTURE MAINTENANCE PROTEIN MBAA"/>
    <property type="match status" value="1"/>
</dbReference>
<feature type="coiled-coil region" evidence="1">
    <location>
        <begin position="210"/>
        <end position="255"/>
    </location>
</feature>
<dbReference type="EMBL" id="UOFE01000022">
    <property type="protein sequence ID" value="VAW51762.1"/>
    <property type="molecule type" value="Genomic_DNA"/>
</dbReference>
<dbReference type="InterPro" id="IPR000160">
    <property type="entry name" value="GGDEF_dom"/>
</dbReference>
<dbReference type="SUPFAM" id="SSF55073">
    <property type="entry name" value="Nucleotide cyclase"/>
    <property type="match status" value="1"/>
</dbReference>
<feature type="transmembrane region" description="Helical" evidence="2">
    <location>
        <begin position="160"/>
        <end position="180"/>
    </location>
</feature>
<dbReference type="Pfam" id="PF00563">
    <property type="entry name" value="EAL"/>
    <property type="match status" value="1"/>
</dbReference>
<evidence type="ECO:0000259" key="3">
    <source>
        <dbReference type="PROSITE" id="PS50883"/>
    </source>
</evidence>
<dbReference type="NCBIfam" id="TIGR00254">
    <property type="entry name" value="GGDEF"/>
    <property type="match status" value="1"/>
</dbReference>
<evidence type="ECO:0000259" key="4">
    <source>
        <dbReference type="PROSITE" id="PS50887"/>
    </source>
</evidence>
<dbReference type="FunFam" id="3.30.70.270:FF:000001">
    <property type="entry name" value="Diguanylate cyclase domain protein"/>
    <property type="match status" value="1"/>
</dbReference>
<feature type="transmembrane region" description="Helical" evidence="2">
    <location>
        <begin position="79"/>
        <end position="100"/>
    </location>
</feature>
<feature type="transmembrane region" description="Helical" evidence="2">
    <location>
        <begin position="20"/>
        <end position="42"/>
    </location>
</feature>
<dbReference type="CDD" id="cd01948">
    <property type="entry name" value="EAL"/>
    <property type="match status" value="1"/>
</dbReference>
<dbReference type="Pfam" id="PF00990">
    <property type="entry name" value="GGDEF"/>
    <property type="match status" value="1"/>
</dbReference>
<dbReference type="Gene3D" id="3.20.20.450">
    <property type="entry name" value="EAL domain"/>
    <property type="match status" value="1"/>
</dbReference>
<dbReference type="Gene3D" id="3.30.70.270">
    <property type="match status" value="1"/>
</dbReference>
<feature type="transmembrane region" description="Helical" evidence="2">
    <location>
        <begin position="112"/>
        <end position="129"/>
    </location>
</feature>
<dbReference type="InterPro" id="IPR043128">
    <property type="entry name" value="Rev_trsase/Diguanyl_cyclase"/>
</dbReference>
<keyword evidence="2" id="KW-0472">Membrane</keyword>
<dbReference type="InterPro" id="IPR029787">
    <property type="entry name" value="Nucleotide_cyclase"/>
</dbReference>
<gene>
    <name evidence="5" type="ORF">MNBD_GAMMA05-64</name>
</gene>
<dbReference type="CDD" id="cd01949">
    <property type="entry name" value="GGDEF"/>
    <property type="match status" value="1"/>
</dbReference>
<proteinExistence type="predicted"/>
<dbReference type="InterPro" id="IPR001633">
    <property type="entry name" value="EAL_dom"/>
</dbReference>
<feature type="domain" description="GGDEF" evidence="4">
    <location>
        <begin position="290"/>
        <end position="423"/>
    </location>
</feature>
<keyword evidence="2" id="KW-0812">Transmembrane</keyword>
<dbReference type="AlphaFoldDB" id="A0A3B0WKB6"/>
<dbReference type="InterPro" id="IPR052155">
    <property type="entry name" value="Biofilm_reg_signaling"/>
</dbReference>
<keyword evidence="2" id="KW-1133">Transmembrane helix</keyword>
<dbReference type="SMART" id="SM00267">
    <property type="entry name" value="GGDEF"/>
    <property type="match status" value="1"/>
</dbReference>
<sequence>MIRETLTNNALLKKQITPLFKATLAGGLANIFSACLVFILFNNSPQESQAIVLSTAIIFFSVIRIFISEHYLKYKNNGIKLYIYSHVFLTLLIGIAWAGYAYMQIEVEADSLRNFVILINFGLIAASIATLSTLILAYLVYIVPQSIAIFYVFLNQDSNYSLYMGAAFIIYTTLMITTSLQFNRRFIRELDLKFKNKTLILDLNEEVLHREQAQIELEKNKHELEIKVEERTRDLVEINTNLENVITKKEQAEDSLQHLAYHDELTGLPNKNLLVDRIKQSLKISTRNKQQLAILFLDLDRFKNINDSLGHTIGDKLLQEVASRLYTTLRSHDTISRNGGDEFVIVLERLKNSSQAIYVAKKVITCLTDTFEIGSHKIHIGASIGISLYPGDGETPLTLLRNADTAMYRAKQAGGNQLQFYDKSMSNQLRNRLELENELHSALLNDEFYMVYQPQINCTTNETTGFESLIRWNNSKYGEIPPDRFIPLLEETGLIYSVGEWIVRQVISFVSSHNTKNVCFSINLSALQCSDLGFVKFVENEIHTSGISPSQIEFEITETLLIKDFDKTKLFLKELHSIGCAIALDDFGTGYTSMSYLARLPIDIIKIDKSLIRNINNNDSLRSIVRAIVTMSKSLGMKNIFEGIETTAELEEIKLLNGSIIQGFLFSKPLNAIDVEQWLQQLGTKIKHA</sequence>
<dbReference type="InterPro" id="IPR035919">
    <property type="entry name" value="EAL_sf"/>
</dbReference>
<protein>
    <submittedName>
        <fullName evidence="5">Diguanylate cyclase/phosphodiesterase (GGDEF &amp; EAL domains) with PAS/PAC sensor(S)</fullName>
    </submittedName>
</protein>
<evidence type="ECO:0000256" key="2">
    <source>
        <dbReference type="SAM" id="Phobius"/>
    </source>
</evidence>
<reference evidence="5" key="1">
    <citation type="submission" date="2018-06" db="EMBL/GenBank/DDBJ databases">
        <authorList>
            <person name="Zhirakovskaya E."/>
        </authorList>
    </citation>
    <scope>NUCLEOTIDE SEQUENCE</scope>
</reference>
<dbReference type="PANTHER" id="PTHR44757">
    <property type="entry name" value="DIGUANYLATE CYCLASE DGCP"/>
    <property type="match status" value="1"/>
</dbReference>
<dbReference type="PROSITE" id="PS50887">
    <property type="entry name" value="GGDEF"/>
    <property type="match status" value="1"/>
</dbReference>
<evidence type="ECO:0000313" key="5">
    <source>
        <dbReference type="EMBL" id="VAW51762.1"/>
    </source>
</evidence>
<dbReference type="SMART" id="SM00052">
    <property type="entry name" value="EAL"/>
    <property type="match status" value="1"/>
</dbReference>
<name>A0A3B0WKB6_9ZZZZ</name>
<accession>A0A3B0WKB6</accession>
<dbReference type="SUPFAM" id="SSF141868">
    <property type="entry name" value="EAL domain-like"/>
    <property type="match status" value="1"/>
</dbReference>
<evidence type="ECO:0000256" key="1">
    <source>
        <dbReference type="SAM" id="Coils"/>
    </source>
</evidence>
<feature type="domain" description="EAL" evidence="3">
    <location>
        <begin position="432"/>
        <end position="683"/>
    </location>
</feature>
<organism evidence="5">
    <name type="scientific">hydrothermal vent metagenome</name>
    <dbReference type="NCBI Taxonomy" id="652676"/>
    <lineage>
        <taxon>unclassified sequences</taxon>
        <taxon>metagenomes</taxon>
        <taxon>ecological metagenomes</taxon>
    </lineage>
</organism>